<keyword evidence="4 8" id="KW-0808">Transferase</keyword>
<accession>A0ABS4IM59</accession>
<comment type="subcellular location">
    <subcellularLocation>
        <location evidence="1">Cell membrane</location>
        <topology evidence="1">Multi-pass membrane protein</topology>
    </subcellularLocation>
</comment>
<feature type="transmembrane region" description="Helical" evidence="6">
    <location>
        <begin position="12"/>
        <end position="34"/>
    </location>
</feature>
<feature type="transmembrane region" description="Helical" evidence="6">
    <location>
        <begin position="290"/>
        <end position="313"/>
    </location>
</feature>
<evidence type="ECO:0000256" key="5">
    <source>
        <dbReference type="ARBA" id="ARBA00023136"/>
    </source>
</evidence>
<comment type="caution">
    <text evidence="8">The sequence shown here is derived from an EMBL/GenBank/DDBJ whole genome shotgun (WGS) entry which is preliminary data.</text>
</comment>
<dbReference type="SUPFAM" id="SSF158472">
    <property type="entry name" value="HAMP domain-like"/>
    <property type="match status" value="1"/>
</dbReference>
<sequence length="583" mass="67743">MSLVQSRNRSTIFIKLMITFLAVLTPIFLLTLIINQKGSTSIRNEVSQSMANRNGFYLNLLEMEIGRIIKLLPEYVVDKDLMELSVTGDKITSYEKMEKISAIQRGMHLMKYSSLYIQEARAYIPLMERTILSSDFETTINQQQFEAIQQKNNIQASPLIYLNHRLYVSMQYPALLNRQPVFVVEVELSVEKLQDTLSNVVSTFKGNAVLMNLTEDWKISGEQDSAILSSIQLFLQGQEERGLLAGYNTLVFNHQKYLVSYQKSATLDSYLVSYVPEGQILGQVDKYRSLIWVLSLLSLCIILFFSFSIIRLIHRPLKRLIRAFNRMQAGDLQPIFHSERKDEFGYLYQGFNDTVSHLKTLIFQNYEQKIRNQRSELKWLQSQINPHFLYNCFFVLCRLIKLEDNELAYRFCLYVGEYFQFITRDGADDIAIELEIKHASTYVDIQKICFGKRIKIQFDPLDQVLYGKVVPRLILQPIIENVYKYAFGHMEGKGELRFHMAQEGDDLFIFIEDSGDSLTDQEITKLNEKLRLSSNYIEDTTGIMNVHRRIQLKYGEGYGIYLVRSELGGLRVEIRIALREGEI</sequence>
<dbReference type="RefSeq" id="WP_209968860.1">
    <property type="nucleotide sequence ID" value="NZ_JAGGLB010000001.1"/>
</dbReference>
<evidence type="ECO:0000256" key="2">
    <source>
        <dbReference type="ARBA" id="ARBA00022475"/>
    </source>
</evidence>
<dbReference type="InterPro" id="IPR036890">
    <property type="entry name" value="HATPase_C_sf"/>
</dbReference>
<dbReference type="SUPFAM" id="SSF55874">
    <property type="entry name" value="ATPase domain of HSP90 chaperone/DNA topoisomerase II/histidine kinase"/>
    <property type="match status" value="1"/>
</dbReference>
<dbReference type="PANTHER" id="PTHR34220:SF7">
    <property type="entry name" value="SENSOR HISTIDINE KINASE YPDA"/>
    <property type="match status" value="1"/>
</dbReference>
<keyword evidence="3" id="KW-0597">Phosphoprotein</keyword>
<feature type="domain" description="HAMP" evidence="7">
    <location>
        <begin position="311"/>
        <end position="363"/>
    </location>
</feature>
<keyword evidence="8" id="KW-0418">Kinase</keyword>
<dbReference type="InterPro" id="IPR003660">
    <property type="entry name" value="HAMP_dom"/>
</dbReference>
<evidence type="ECO:0000256" key="3">
    <source>
        <dbReference type="ARBA" id="ARBA00022553"/>
    </source>
</evidence>
<keyword evidence="6" id="KW-0812">Transmembrane</keyword>
<protein>
    <submittedName>
        <fullName evidence="8">Two-component system sensor histidine kinase YesM</fullName>
        <ecNumber evidence="8">2.7.13.3</ecNumber>
    </submittedName>
</protein>
<evidence type="ECO:0000256" key="6">
    <source>
        <dbReference type="SAM" id="Phobius"/>
    </source>
</evidence>
<dbReference type="EMBL" id="JAGGLB010000001">
    <property type="protein sequence ID" value="MBP1988653.1"/>
    <property type="molecule type" value="Genomic_DNA"/>
</dbReference>
<keyword evidence="6" id="KW-1133">Transmembrane helix</keyword>
<dbReference type="Proteomes" id="UP001519287">
    <property type="component" value="Unassembled WGS sequence"/>
</dbReference>
<dbReference type="SMART" id="SM00304">
    <property type="entry name" value="HAMP"/>
    <property type="match status" value="1"/>
</dbReference>
<dbReference type="Pfam" id="PF06580">
    <property type="entry name" value="His_kinase"/>
    <property type="match status" value="1"/>
</dbReference>
<organism evidence="8 9">
    <name type="scientific">Paenibacillus eucommiae</name>
    <dbReference type="NCBI Taxonomy" id="1355755"/>
    <lineage>
        <taxon>Bacteria</taxon>
        <taxon>Bacillati</taxon>
        <taxon>Bacillota</taxon>
        <taxon>Bacilli</taxon>
        <taxon>Bacillales</taxon>
        <taxon>Paenibacillaceae</taxon>
        <taxon>Paenibacillus</taxon>
    </lineage>
</organism>
<proteinExistence type="predicted"/>
<dbReference type="InterPro" id="IPR050640">
    <property type="entry name" value="Bact_2-comp_sensor_kinase"/>
</dbReference>
<evidence type="ECO:0000313" key="9">
    <source>
        <dbReference type="Proteomes" id="UP001519287"/>
    </source>
</evidence>
<dbReference type="CDD" id="cd06225">
    <property type="entry name" value="HAMP"/>
    <property type="match status" value="1"/>
</dbReference>
<evidence type="ECO:0000259" key="7">
    <source>
        <dbReference type="PROSITE" id="PS50885"/>
    </source>
</evidence>
<dbReference type="GO" id="GO:0004673">
    <property type="term" value="F:protein histidine kinase activity"/>
    <property type="evidence" value="ECO:0007669"/>
    <property type="project" value="UniProtKB-EC"/>
</dbReference>
<evidence type="ECO:0000256" key="4">
    <source>
        <dbReference type="ARBA" id="ARBA00022679"/>
    </source>
</evidence>
<dbReference type="PANTHER" id="PTHR34220">
    <property type="entry name" value="SENSOR HISTIDINE KINASE YPDA"/>
    <property type="match status" value="1"/>
</dbReference>
<keyword evidence="9" id="KW-1185">Reference proteome</keyword>
<evidence type="ECO:0000313" key="8">
    <source>
        <dbReference type="EMBL" id="MBP1988653.1"/>
    </source>
</evidence>
<dbReference type="InterPro" id="IPR010559">
    <property type="entry name" value="Sig_transdc_His_kin_internal"/>
</dbReference>
<gene>
    <name evidence="8" type="ORF">J2Z66_000248</name>
</gene>
<keyword evidence="5 6" id="KW-0472">Membrane</keyword>
<evidence type="ECO:0000256" key="1">
    <source>
        <dbReference type="ARBA" id="ARBA00004651"/>
    </source>
</evidence>
<keyword evidence="2" id="KW-1003">Cell membrane</keyword>
<dbReference type="Gene3D" id="3.30.565.10">
    <property type="entry name" value="Histidine kinase-like ATPase, C-terminal domain"/>
    <property type="match status" value="1"/>
</dbReference>
<name>A0ABS4IM59_9BACL</name>
<dbReference type="Pfam" id="PF00672">
    <property type="entry name" value="HAMP"/>
    <property type="match status" value="1"/>
</dbReference>
<dbReference type="PROSITE" id="PS50885">
    <property type="entry name" value="HAMP"/>
    <property type="match status" value="1"/>
</dbReference>
<dbReference type="EC" id="2.7.13.3" evidence="8"/>
<reference evidence="8 9" key="1">
    <citation type="submission" date="2021-03" db="EMBL/GenBank/DDBJ databases">
        <title>Genomic Encyclopedia of Type Strains, Phase IV (KMG-IV): sequencing the most valuable type-strain genomes for metagenomic binning, comparative biology and taxonomic classification.</title>
        <authorList>
            <person name="Goeker M."/>
        </authorList>
    </citation>
    <scope>NUCLEOTIDE SEQUENCE [LARGE SCALE GENOMIC DNA]</scope>
    <source>
        <strain evidence="8 9">DSM 26048</strain>
    </source>
</reference>
<dbReference type="Gene3D" id="6.10.340.10">
    <property type="match status" value="1"/>
</dbReference>